<dbReference type="AlphaFoldDB" id="A0A1H9W8D6"/>
<name>A0A1H9W8D6_9BACI</name>
<keyword evidence="8" id="KW-1185">Reference proteome</keyword>
<dbReference type="PANTHER" id="PTHR43133">
    <property type="entry name" value="RNA POLYMERASE ECF-TYPE SIGMA FACTO"/>
    <property type="match status" value="1"/>
</dbReference>
<sequence>MAGKLDRIVEQYHQELRQFVLKRVTNRFDAEDVLQNMWIKVVGNQNKLADVSHVRGWLFQIVRSTIIDFYRKRTVEIPDVNVPDTPINDMEHAETNFNEDCGSYLLRELRGLHEKYQLPFWLYVGEEWKHRQISSELNLTLSGSKTRVQRARRQLKEILLNCCDVQFDAYGNVVRYEKRNVCCA</sequence>
<dbReference type="STRING" id="1601833.SAMN05518684_11514"/>
<dbReference type="RefSeq" id="WP_093054328.1">
    <property type="nucleotide sequence ID" value="NZ_FOGT01000015.1"/>
</dbReference>
<protein>
    <submittedName>
        <fullName evidence="7">RNA polymerase sigma-70 factor, ECF subfamily</fullName>
    </submittedName>
</protein>
<dbReference type="SUPFAM" id="SSF88946">
    <property type="entry name" value="Sigma2 domain of RNA polymerase sigma factors"/>
    <property type="match status" value="1"/>
</dbReference>
<keyword evidence="2" id="KW-0805">Transcription regulation</keyword>
<dbReference type="InterPro" id="IPR007627">
    <property type="entry name" value="RNA_pol_sigma70_r2"/>
</dbReference>
<dbReference type="Proteomes" id="UP000198571">
    <property type="component" value="Unassembled WGS sequence"/>
</dbReference>
<organism evidence="7 8">
    <name type="scientific">Salipaludibacillus aurantiacus</name>
    <dbReference type="NCBI Taxonomy" id="1601833"/>
    <lineage>
        <taxon>Bacteria</taxon>
        <taxon>Bacillati</taxon>
        <taxon>Bacillota</taxon>
        <taxon>Bacilli</taxon>
        <taxon>Bacillales</taxon>
        <taxon>Bacillaceae</taxon>
    </lineage>
</organism>
<gene>
    <name evidence="7" type="ORF">SAMN05518684_11514</name>
</gene>
<dbReference type="OrthoDB" id="9794508at2"/>
<dbReference type="PANTHER" id="PTHR43133:SF62">
    <property type="entry name" value="RNA POLYMERASE SIGMA FACTOR SIGZ"/>
    <property type="match status" value="1"/>
</dbReference>
<feature type="domain" description="RNA polymerase sigma-70 region 2" evidence="5">
    <location>
        <begin position="8"/>
        <end position="74"/>
    </location>
</feature>
<dbReference type="InterPro" id="IPR013324">
    <property type="entry name" value="RNA_pol_sigma_r3/r4-like"/>
</dbReference>
<dbReference type="Gene3D" id="1.10.1740.10">
    <property type="match status" value="1"/>
</dbReference>
<accession>A0A1H9W8D6</accession>
<dbReference type="InterPro" id="IPR013325">
    <property type="entry name" value="RNA_pol_sigma_r2"/>
</dbReference>
<evidence type="ECO:0000256" key="4">
    <source>
        <dbReference type="ARBA" id="ARBA00023163"/>
    </source>
</evidence>
<reference evidence="8" key="1">
    <citation type="submission" date="2016-10" db="EMBL/GenBank/DDBJ databases">
        <authorList>
            <person name="Varghese N."/>
            <person name="Submissions S."/>
        </authorList>
    </citation>
    <scope>NUCLEOTIDE SEQUENCE [LARGE SCALE GENOMIC DNA]</scope>
    <source>
        <strain evidence="8">S9</strain>
    </source>
</reference>
<evidence type="ECO:0000259" key="5">
    <source>
        <dbReference type="Pfam" id="PF04542"/>
    </source>
</evidence>
<evidence type="ECO:0000313" key="7">
    <source>
        <dbReference type="EMBL" id="SES30051.1"/>
    </source>
</evidence>
<dbReference type="EMBL" id="FOGT01000015">
    <property type="protein sequence ID" value="SES30051.1"/>
    <property type="molecule type" value="Genomic_DNA"/>
</dbReference>
<keyword evidence="3" id="KW-0731">Sigma factor</keyword>
<dbReference type="Gene3D" id="1.10.10.10">
    <property type="entry name" value="Winged helix-like DNA-binding domain superfamily/Winged helix DNA-binding domain"/>
    <property type="match status" value="1"/>
</dbReference>
<evidence type="ECO:0000313" key="8">
    <source>
        <dbReference type="Proteomes" id="UP000198571"/>
    </source>
</evidence>
<dbReference type="InterPro" id="IPR014284">
    <property type="entry name" value="RNA_pol_sigma-70_dom"/>
</dbReference>
<dbReference type="Pfam" id="PF04542">
    <property type="entry name" value="Sigma70_r2"/>
    <property type="match status" value="1"/>
</dbReference>
<dbReference type="NCBIfam" id="TIGR02937">
    <property type="entry name" value="sigma70-ECF"/>
    <property type="match status" value="1"/>
</dbReference>
<dbReference type="GO" id="GO:0006352">
    <property type="term" value="P:DNA-templated transcription initiation"/>
    <property type="evidence" value="ECO:0007669"/>
    <property type="project" value="InterPro"/>
</dbReference>
<comment type="similarity">
    <text evidence="1">Belongs to the sigma-70 factor family. ECF subfamily.</text>
</comment>
<dbReference type="InterPro" id="IPR039425">
    <property type="entry name" value="RNA_pol_sigma-70-like"/>
</dbReference>
<evidence type="ECO:0000256" key="2">
    <source>
        <dbReference type="ARBA" id="ARBA00023015"/>
    </source>
</evidence>
<dbReference type="GO" id="GO:0016987">
    <property type="term" value="F:sigma factor activity"/>
    <property type="evidence" value="ECO:0007669"/>
    <property type="project" value="UniProtKB-KW"/>
</dbReference>
<proteinExistence type="inferred from homology"/>
<dbReference type="SUPFAM" id="SSF88659">
    <property type="entry name" value="Sigma3 and sigma4 domains of RNA polymerase sigma factors"/>
    <property type="match status" value="1"/>
</dbReference>
<evidence type="ECO:0000256" key="3">
    <source>
        <dbReference type="ARBA" id="ARBA00023082"/>
    </source>
</evidence>
<dbReference type="Pfam" id="PF08281">
    <property type="entry name" value="Sigma70_r4_2"/>
    <property type="match status" value="1"/>
</dbReference>
<dbReference type="InterPro" id="IPR013249">
    <property type="entry name" value="RNA_pol_sigma70_r4_t2"/>
</dbReference>
<feature type="domain" description="RNA polymerase sigma factor 70 region 4 type 2" evidence="6">
    <location>
        <begin position="105"/>
        <end position="155"/>
    </location>
</feature>
<dbReference type="InterPro" id="IPR036388">
    <property type="entry name" value="WH-like_DNA-bd_sf"/>
</dbReference>
<keyword evidence="4" id="KW-0804">Transcription</keyword>
<evidence type="ECO:0000256" key="1">
    <source>
        <dbReference type="ARBA" id="ARBA00010641"/>
    </source>
</evidence>
<dbReference type="GO" id="GO:0003677">
    <property type="term" value="F:DNA binding"/>
    <property type="evidence" value="ECO:0007669"/>
    <property type="project" value="InterPro"/>
</dbReference>
<evidence type="ECO:0000259" key="6">
    <source>
        <dbReference type="Pfam" id="PF08281"/>
    </source>
</evidence>